<keyword evidence="3" id="KW-1185">Reference proteome</keyword>
<comment type="caution">
    <text evidence="2">The sequence shown here is derived from an EMBL/GenBank/DDBJ whole genome shotgun (WGS) entry which is preliminary data.</text>
</comment>
<feature type="compositionally biased region" description="Polar residues" evidence="1">
    <location>
        <begin position="181"/>
        <end position="195"/>
    </location>
</feature>
<feature type="compositionally biased region" description="Acidic residues" evidence="1">
    <location>
        <begin position="132"/>
        <end position="141"/>
    </location>
</feature>
<feature type="region of interest" description="Disordered" evidence="1">
    <location>
        <begin position="607"/>
        <end position="628"/>
    </location>
</feature>
<evidence type="ECO:0000313" key="3">
    <source>
        <dbReference type="Proteomes" id="UP000284842"/>
    </source>
</evidence>
<feature type="region of interest" description="Disordered" evidence="1">
    <location>
        <begin position="649"/>
        <end position="673"/>
    </location>
</feature>
<feature type="compositionally biased region" description="Low complexity" evidence="1">
    <location>
        <begin position="483"/>
        <end position="524"/>
    </location>
</feature>
<feature type="compositionally biased region" description="Polar residues" evidence="1">
    <location>
        <begin position="249"/>
        <end position="287"/>
    </location>
</feature>
<feature type="compositionally biased region" description="Low complexity" evidence="1">
    <location>
        <begin position="615"/>
        <end position="628"/>
    </location>
</feature>
<dbReference type="InParanoid" id="A0A409YDY9"/>
<dbReference type="AlphaFoldDB" id="A0A409YDY9"/>
<dbReference type="OrthoDB" id="3066311at2759"/>
<proteinExistence type="predicted"/>
<evidence type="ECO:0000256" key="1">
    <source>
        <dbReference type="SAM" id="MobiDB-lite"/>
    </source>
</evidence>
<dbReference type="EMBL" id="NHTK01001264">
    <property type="protein sequence ID" value="PPR01220.1"/>
    <property type="molecule type" value="Genomic_DNA"/>
</dbReference>
<dbReference type="Proteomes" id="UP000284842">
    <property type="component" value="Unassembled WGS sequence"/>
</dbReference>
<organism evidence="2 3">
    <name type="scientific">Panaeolus cyanescens</name>
    <dbReference type="NCBI Taxonomy" id="181874"/>
    <lineage>
        <taxon>Eukaryota</taxon>
        <taxon>Fungi</taxon>
        <taxon>Dikarya</taxon>
        <taxon>Basidiomycota</taxon>
        <taxon>Agaricomycotina</taxon>
        <taxon>Agaricomycetes</taxon>
        <taxon>Agaricomycetidae</taxon>
        <taxon>Agaricales</taxon>
        <taxon>Agaricineae</taxon>
        <taxon>Galeropsidaceae</taxon>
        <taxon>Panaeolus</taxon>
    </lineage>
</organism>
<reference evidence="2 3" key="1">
    <citation type="journal article" date="2018" name="Evol. Lett.">
        <title>Horizontal gene cluster transfer increased hallucinogenic mushroom diversity.</title>
        <authorList>
            <person name="Reynolds H.T."/>
            <person name="Vijayakumar V."/>
            <person name="Gluck-Thaler E."/>
            <person name="Korotkin H.B."/>
            <person name="Matheny P.B."/>
            <person name="Slot J.C."/>
        </authorList>
    </citation>
    <scope>NUCLEOTIDE SEQUENCE [LARGE SCALE GENOMIC DNA]</scope>
    <source>
        <strain evidence="2 3">2629</strain>
    </source>
</reference>
<sequence>MLVAPSSPPQQSFNNPIAMPNVMVHPPEEEDTPAWCLYDAAQPQRSHSFHQHHHPLFNHHYQQNAPPYAFSADDASPEYSQEQFNEMHRPTGSVAMINSSGSPHGNSHDHQRSFVDLLENNDGQEPFGSDSEYGDDIDDDAETLEDPYHQQAQQGSSRMRDAANDSDVIEVVKVSRRNRNSEGQQHKQQTMSLQKAATLKSRASKVFKSLLRSKPSKTNVPDVPPLPASAVPAARPSSRSSARRERDSQPNILSNNNNDVPNPSTISRSNSPTVSRKGSRVLSQLFSTPAAKPHQSVSSLEQAQPPSPTQPSSPQRPEPTPVPVPIASPPVVGSRPSYASLGKSSHRSSVYHESQPPPRESYSTHRESLYEPTEALDQARLNASSPTPTTASTASKATRRFSKLNLARLFTFSGPSSSSTGVTSNSNPTPAVEGPSSATSTAISSHSALSPVDPVATAAPSKDEIEVQECDESGRTTPTSRNASQASPSAASSVSTSTATTVSTSKTANTTGSESSSASDSTSGPQTPITSEPELASVKVVNPPSSLASSPPSIYSLDSYRSRDHEPAVPIHNLDSIFETDKSLSLSLNLGLGIDLGGGTVGRDSYDGIAKGRPSTSSTSTSNTSKKRISSAGAFGSFISGKRGSRVFSAPGGMMRGHSKQSMDKMQEDDKEEELEMRLDSLHFEELSFDMDKFKAEL</sequence>
<feature type="region of interest" description="Disordered" evidence="1">
    <location>
        <begin position="120"/>
        <end position="141"/>
    </location>
</feature>
<feature type="compositionally biased region" description="Pro residues" evidence="1">
    <location>
        <begin position="305"/>
        <end position="328"/>
    </location>
</feature>
<feature type="compositionally biased region" description="Low complexity" evidence="1">
    <location>
        <begin position="228"/>
        <end position="240"/>
    </location>
</feature>
<gene>
    <name evidence="2" type="ORF">CVT24_006047</name>
</gene>
<feature type="region of interest" description="Disordered" evidence="1">
    <location>
        <begin position="1"/>
        <end position="29"/>
    </location>
</feature>
<name>A0A409YDY9_9AGAR</name>
<feature type="compositionally biased region" description="Low complexity" evidence="1">
    <location>
        <begin position="412"/>
        <end position="429"/>
    </location>
</feature>
<feature type="region of interest" description="Disordered" evidence="1">
    <location>
        <begin position="176"/>
        <end position="399"/>
    </location>
</feature>
<feature type="compositionally biased region" description="Low complexity" evidence="1">
    <location>
        <begin position="436"/>
        <end position="450"/>
    </location>
</feature>
<evidence type="ECO:0000313" key="2">
    <source>
        <dbReference type="EMBL" id="PPR01220.1"/>
    </source>
</evidence>
<feature type="region of interest" description="Disordered" evidence="1">
    <location>
        <begin position="412"/>
        <end position="537"/>
    </location>
</feature>
<feature type="compositionally biased region" description="Low complexity" evidence="1">
    <location>
        <begin position="383"/>
        <end position="396"/>
    </location>
</feature>
<protein>
    <submittedName>
        <fullName evidence="2">Uncharacterized protein</fullName>
    </submittedName>
</protein>
<accession>A0A409YDY9</accession>